<feature type="binding site" evidence="6">
    <location>
        <position position="238"/>
    </location>
    <ligand>
        <name>FAD</name>
        <dbReference type="ChEBI" id="CHEBI:57692"/>
    </ligand>
</feature>
<dbReference type="OMA" id="FRNETYQ"/>
<keyword evidence="12" id="KW-0456">Lyase</keyword>
<dbReference type="InterPro" id="IPR007867">
    <property type="entry name" value="GMC_OxRtase_C"/>
</dbReference>
<evidence type="ECO:0000256" key="9">
    <source>
        <dbReference type="SAM" id="SignalP"/>
    </source>
</evidence>
<reference evidence="12 14" key="1">
    <citation type="journal article" date="2017" name="Nature">
        <title>The sunflower genome provides insights into oil metabolism, flowering and Asterid evolution.</title>
        <authorList>
            <person name="Badouin H."/>
            <person name="Gouzy J."/>
            <person name="Grassa C.J."/>
            <person name="Murat F."/>
            <person name="Staton S.E."/>
            <person name="Cottret L."/>
            <person name="Lelandais-Briere C."/>
            <person name="Owens G.L."/>
            <person name="Carrere S."/>
            <person name="Mayjonade B."/>
            <person name="Legrand L."/>
            <person name="Gill N."/>
            <person name="Kane N.C."/>
            <person name="Bowers J.E."/>
            <person name="Hubner S."/>
            <person name="Bellec A."/>
            <person name="Berard A."/>
            <person name="Berges H."/>
            <person name="Blanchet N."/>
            <person name="Boniface M.C."/>
            <person name="Brunel D."/>
            <person name="Catrice O."/>
            <person name="Chaidir N."/>
            <person name="Claudel C."/>
            <person name="Donnadieu C."/>
            <person name="Faraut T."/>
            <person name="Fievet G."/>
            <person name="Helmstetter N."/>
            <person name="King M."/>
            <person name="Knapp S.J."/>
            <person name="Lai Z."/>
            <person name="Le Paslier M.C."/>
            <person name="Lippi Y."/>
            <person name="Lorenzon L."/>
            <person name="Mandel J.R."/>
            <person name="Marage G."/>
            <person name="Marchand G."/>
            <person name="Marquand E."/>
            <person name="Bret-Mestries E."/>
            <person name="Morien E."/>
            <person name="Nambeesan S."/>
            <person name="Nguyen T."/>
            <person name="Pegot-Espagnet P."/>
            <person name="Pouilly N."/>
            <person name="Raftis F."/>
            <person name="Sallet E."/>
            <person name="Schiex T."/>
            <person name="Thomas J."/>
            <person name="Vandecasteele C."/>
            <person name="Vares D."/>
            <person name="Vear F."/>
            <person name="Vautrin S."/>
            <person name="Crespi M."/>
            <person name="Mangin B."/>
            <person name="Burke J.M."/>
            <person name="Salse J."/>
            <person name="Munos S."/>
            <person name="Vincourt P."/>
            <person name="Rieseberg L.H."/>
            <person name="Langlade N.B."/>
        </authorList>
    </citation>
    <scope>NUCLEOTIDE SEQUENCE [LARGE SCALE GENOMIC DNA]</scope>
    <source>
        <strain evidence="14">cv. SF193</strain>
        <tissue evidence="12">Leaves</tissue>
    </source>
</reference>
<dbReference type="GO" id="GO:0046593">
    <property type="term" value="F:mandelonitrile lyase activity"/>
    <property type="evidence" value="ECO:0007669"/>
    <property type="project" value="UniProtKB-EC"/>
</dbReference>
<feature type="binding site" evidence="6">
    <location>
        <position position="512"/>
    </location>
    <ligand>
        <name>FAD</name>
        <dbReference type="ChEBI" id="CHEBI:57692"/>
    </ligand>
</feature>
<keyword evidence="5 6" id="KW-0274">FAD</keyword>
<dbReference type="PROSITE" id="PS00623">
    <property type="entry name" value="GMC_OXRED_1"/>
    <property type="match status" value="1"/>
</dbReference>
<feature type="disulfide bond" evidence="7">
    <location>
        <begin position="425"/>
        <end position="475"/>
    </location>
</feature>
<sequence length="548" mass="60080">MASITTFTSTLILLLLLLMSLISSTSSQSPPYATFVINATELPPEDYFDYIIVGGGTAGCPLAATLSFNHRVLLLERGGVPYTNPNVMKQEGFIQTLRQIDNYYSPAQAFSSDEGVPNARGRILGGSSAINAGFYSRADDEFYNSSGINFDVNLIERSYQWIERAIVFEPELQPLQRALLDGLVEAGVRPWNGFSVKHVYGTKIGGSTFNSSGYRHSAADLLNLARESNIKVAVYATVERVLFTSSGSFGGTENATGVVVRDTAGHYHRVLLRKEGEVIVSAGAIGSPHLLLLSGIGPRSYLSSWGIPVVNDLEFVGEFLYDNPRNGISFLSPSLLEHSLIQVVGITESGAYLEASSTVRPYHPPVHSGFRRPHSAQWYFSVAHIMEKIVGPLSAGSLRLASTEITTNPAVSFNYFSNPVDLERCVNGTRKIADLLRTRAMSGFRFWNWPRGEFRFVGARLPVNQSSDEEMGEFCRRTVNTIWHYHGGCVVEKVVDSELRVIGVGSLRVIDGSVFSISPGTNPQATLLMLGRHMGLKILRGRLQKTRA</sequence>
<dbReference type="EMBL" id="CM007899">
    <property type="protein sequence ID" value="OTG12615.1"/>
    <property type="molecule type" value="Genomic_DNA"/>
</dbReference>
<feature type="domain" description="Glucose-methanol-choline oxidoreductase N-terminal" evidence="11">
    <location>
        <begin position="283"/>
        <end position="297"/>
    </location>
</feature>
<dbReference type="OrthoDB" id="269227at2759"/>
<dbReference type="InterPro" id="IPR051871">
    <property type="entry name" value="GMC_Oxidoreductase-Related"/>
</dbReference>
<dbReference type="SUPFAM" id="SSF51905">
    <property type="entry name" value="FAD/NAD(P)-binding domain"/>
    <property type="match status" value="1"/>
</dbReference>
<dbReference type="InterPro" id="IPR012132">
    <property type="entry name" value="GMC_OxRdtase"/>
</dbReference>
<dbReference type="EMBL" id="MNCJ02000325">
    <property type="protein sequence ID" value="KAF5787888.1"/>
    <property type="molecule type" value="Genomic_DNA"/>
</dbReference>
<reference evidence="12" key="3">
    <citation type="submission" date="2020-06" db="EMBL/GenBank/DDBJ databases">
        <title>Helianthus annuus Genome sequencing and assembly Release 2.</title>
        <authorList>
            <person name="Gouzy J."/>
            <person name="Langlade N."/>
            <person name="Munos S."/>
        </authorList>
    </citation>
    <scope>NUCLEOTIDE SEQUENCE</scope>
    <source>
        <tissue evidence="12">Leaves</tissue>
    </source>
</reference>
<dbReference type="Gramene" id="mRNA:HanXRQr2_Chr10g0457921">
    <property type="protein sequence ID" value="mRNA:HanXRQr2_Chr10g0457921"/>
    <property type="gene ID" value="HanXRQr2_Chr10g0457921"/>
</dbReference>
<dbReference type="AlphaFoldDB" id="A0A251TNB4"/>
<evidence type="ECO:0000259" key="11">
    <source>
        <dbReference type="PROSITE" id="PS00624"/>
    </source>
</evidence>
<dbReference type="Pfam" id="PF00732">
    <property type="entry name" value="GMC_oxred_N"/>
    <property type="match status" value="1"/>
</dbReference>
<dbReference type="InterPro" id="IPR036188">
    <property type="entry name" value="FAD/NAD-bd_sf"/>
</dbReference>
<dbReference type="InterPro" id="IPR000172">
    <property type="entry name" value="GMC_OxRdtase_N"/>
</dbReference>
<evidence type="ECO:0000313" key="12">
    <source>
        <dbReference type="EMBL" id="KAF5787888.1"/>
    </source>
</evidence>
<keyword evidence="3 8" id="KW-0285">Flavoprotein</keyword>
<dbReference type="STRING" id="4232.A0A251TNB4"/>
<dbReference type="GO" id="GO:0050660">
    <property type="term" value="F:flavin adenine dinucleotide binding"/>
    <property type="evidence" value="ECO:0007669"/>
    <property type="project" value="InterPro"/>
</dbReference>
<evidence type="ECO:0000256" key="2">
    <source>
        <dbReference type="ARBA" id="ARBA00010790"/>
    </source>
</evidence>
<evidence type="ECO:0000259" key="10">
    <source>
        <dbReference type="PROSITE" id="PS00623"/>
    </source>
</evidence>
<feature type="binding site" evidence="6">
    <location>
        <begin position="76"/>
        <end position="77"/>
    </location>
    <ligand>
        <name>FAD</name>
        <dbReference type="ChEBI" id="CHEBI:57692"/>
    </ligand>
</feature>
<dbReference type="EC" id="4.1.2.10" evidence="12"/>
<keyword evidence="4 9" id="KW-0732">Signal</keyword>
<evidence type="ECO:0000256" key="8">
    <source>
        <dbReference type="RuleBase" id="RU003968"/>
    </source>
</evidence>
<feature type="chain" id="PRO_5012468145" evidence="9">
    <location>
        <begin position="28"/>
        <end position="548"/>
    </location>
</feature>
<organism evidence="13 14">
    <name type="scientific">Helianthus annuus</name>
    <name type="common">Common sunflower</name>
    <dbReference type="NCBI Taxonomy" id="4232"/>
    <lineage>
        <taxon>Eukaryota</taxon>
        <taxon>Viridiplantae</taxon>
        <taxon>Streptophyta</taxon>
        <taxon>Embryophyta</taxon>
        <taxon>Tracheophyta</taxon>
        <taxon>Spermatophyta</taxon>
        <taxon>Magnoliopsida</taxon>
        <taxon>eudicotyledons</taxon>
        <taxon>Gunneridae</taxon>
        <taxon>Pentapetalae</taxon>
        <taxon>asterids</taxon>
        <taxon>campanulids</taxon>
        <taxon>Asterales</taxon>
        <taxon>Asteraceae</taxon>
        <taxon>Asteroideae</taxon>
        <taxon>Heliantheae alliance</taxon>
        <taxon>Heliantheae</taxon>
        <taxon>Helianthus</taxon>
    </lineage>
</organism>
<feature type="domain" description="Glucose-methanol-choline oxidoreductase N-terminal" evidence="10">
    <location>
        <begin position="121"/>
        <end position="144"/>
    </location>
</feature>
<evidence type="ECO:0000313" key="14">
    <source>
        <dbReference type="Proteomes" id="UP000215914"/>
    </source>
</evidence>
<comment type="cofactor">
    <cofactor evidence="1 6">
        <name>FAD</name>
        <dbReference type="ChEBI" id="CHEBI:57692"/>
    </cofactor>
</comment>
<feature type="binding site" evidence="6">
    <location>
        <begin position="483"/>
        <end position="484"/>
    </location>
    <ligand>
        <name>FAD</name>
        <dbReference type="ChEBI" id="CHEBI:57692"/>
    </ligand>
</feature>
<evidence type="ECO:0000256" key="5">
    <source>
        <dbReference type="ARBA" id="ARBA00022827"/>
    </source>
</evidence>
<evidence type="ECO:0000256" key="7">
    <source>
        <dbReference type="PIRSR" id="PIRSR000137-3"/>
    </source>
</evidence>
<feature type="binding site" evidence="6">
    <location>
        <begin position="523"/>
        <end position="524"/>
    </location>
    <ligand>
        <name>FAD</name>
        <dbReference type="ChEBI" id="CHEBI:57692"/>
    </ligand>
</feature>
<evidence type="ECO:0000256" key="4">
    <source>
        <dbReference type="ARBA" id="ARBA00022729"/>
    </source>
</evidence>
<evidence type="ECO:0000256" key="6">
    <source>
        <dbReference type="PIRSR" id="PIRSR000137-2"/>
    </source>
</evidence>
<dbReference type="PANTHER" id="PTHR45968">
    <property type="entry name" value="OSJNBA0019K04.7 PROTEIN"/>
    <property type="match status" value="1"/>
</dbReference>
<dbReference type="PROSITE" id="PS00624">
    <property type="entry name" value="GMC_OXRED_2"/>
    <property type="match status" value="1"/>
</dbReference>
<proteinExistence type="inferred from homology"/>
<evidence type="ECO:0000256" key="3">
    <source>
        <dbReference type="ARBA" id="ARBA00022630"/>
    </source>
</evidence>
<protein>
    <submittedName>
        <fullName evidence="12">(R)-mandelonitrile lyase</fullName>
        <ecNumber evidence="12">4.1.2.10</ecNumber>
    </submittedName>
    <submittedName>
        <fullName evidence="13">Putative glucose-methanol-choline oxidoreductase, FAD/NAD(P)-binding domain protein</fullName>
    </submittedName>
</protein>
<feature type="signal peptide" evidence="9">
    <location>
        <begin position="1"/>
        <end position="27"/>
    </location>
</feature>
<dbReference type="GO" id="GO:0016614">
    <property type="term" value="F:oxidoreductase activity, acting on CH-OH group of donors"/>
    <property type="evidence" value="ECO:0007669"/>
    <property type="project" value="InterPro"/>
</dbReference>
<gene>
    <name evidence="13" type="ORF">HannXRQ_Chr10g0311561</name>
    <name evidence="12" type="ORF">HanXRQr2_Chr10g0457921</name>
</gene>
<dbReference type="Pfam" id="PF05199">
    <property type="entry name" value="GMC_oxred_C"/>
    <property type="match status" value="1"/>
</dbReference>
<dbReference type="PANTHER" id="PTHR45968:SF25">
    <property type="entry name" value="(R)-MANDELONITRILE LYASE"/>
    <property type="match status" value="1"/>
</dbReference>
<reference evidence="13" key="2">
    <citation type="submission" date="2017-02" db="EMBL/GenBank/DDBJ databases">
        <title>Sunflower complete genome.</title>
        <authorList>
            <person name="Langlade N."/>
            <person name="Munos S."/>
        </authorList>
    </citation>
    <scope>NUCLEOTIDE SEQUENCE [LARGE SCALE GENOMIC DNA]</scope>
    <source>
        <tissue evidence="13">Leaves</tissue>
    </source>
</reference>
<dbReference type="Proteomes" id="UP000215914">
    <property type="component" value="Chromosome 10"/>
</dbReference>
<evidence type="ECO:0000313" key="13">
    <source>
        <dbReference type="EMBL" id="OTG12615.1"/>
    </source>
</evidence>
<dbReference type="Gene3D" id="3.30.410.40">
    <property type="match status" value="1"/>
</dbReference>
<keyword evidence="14" id="KW-1185">Reference proteome</keyword>
<accession>A0A251TNB4</accession>
<keyword evidence="7" id="KW-1015">Disulfide bond</keyword>
<dbReference type="InParanoid" id="A0A251TNB4"/>
<dbReference type="PIRSF" id="PIRSF000137">
    <property type="entry name" value="Alcohol_oxidase"/>
    <property type="match status" value="1"/>
</dbReference>
<name>A0A251TNB4_HELAN</name>
<dbReference type="SUPFAM" id="SSF54373">
    <property type="entry name" value="FAD-linked reductases, C-terminal domain"/>
    <property type="match status" value="1"/>
</dbReference>
<dbReference type="Gene3D" id="3.50.50.60">
    <property type="entry name" value="FAD/NAD(P)-binding domain"/>
    <property type="match status" value="1"/>
</dbReference>
<evidence type="ECO:0000256" key="1">
    <source>
        <dbReference type="ARBA" id="ARBA00001974"/>
    </source>
</evidence>
<comment type="similarity">
    <text evidence="2 8">Belongs to the GMC oxidoreductase family.</text>
</comment>